<sequence length="489" mass="54255">MLFILSERKPETFPADVADLIVAPREFISRPALFSAPGTRIINLASDCSYLGLGYYASLLAAARGLKVLPAVAAIVNLNRKSLRQILMRGLNDALDIRMGDLGETEAQPFEVFIAFGATPDARFGKLARQVWEAFQFPLMVMTIAPVAGGSGWQIQDIEPRSAKDLPEDRESFFQEQLAKALKDEWKPPKPRKAPKWSLAVLYNREDPLPPSTAPTLRKLSRAAARAGVEVEVIGKKDLPRLAEFDALFIRETTNVNHHTFTFARTAEENGMPVIDDSLSILRCTNKVYLAELLAANNLPTPETRVIDRQRLKTVERYLSYPIVLKIPDGSFSRGVVKVEDRAALLDVGHKLLGSSDLILAQEFVPTAFDWRVGVLNGQPLFVCQYLMSRKHWQIVNHNANGKTELGSCKTLDIDQAPHEVIALALRAANLMGNGLYGVDIKQTEKGCLVIEVNDNPNIDTGIEDQVLKGALYDTLIGEFVRRLEEARS</sequence>
<protein>
    <recommendedName>
        <fullName evidence="2">ATP-grasp domain-containing protein</fullName>
    </recommendedName>
</protein>
<organism evidence="3 4">
    <name type="scientific">Rhodospirillum rubrum (strain ATCC 11170 / ATH 1.1.1 / DSM 467 / LMG 4362 / NCIMB 8255 / S1)</name>
    <dbReference type="NCBI Taxonomy" id="269796"/>
    <lineage>
        <taxon>Bacteria</taxon>
        <taxon>Pseudomonadati</taxon>
        <taxon>Pseudomonadota</taxon>
        <taxon>Alphaproteobacteria</taxon>
        <taxon>Rhodospirillales</taxon>
        <taxon>Rhodospirillaceae</taxon>
        <taxon>Rhodospirillum</taxon>
    </lineage>
</organism>
<accession>Q2RQN4</accession>
<keyword evidence="1" id="KW-0547">Nucleotide-binding</keyword>
<name>Q2RQN4_RHORT</name>
<keyword evidence="4" id="KW-1185">Reference proteome</keyword>
<gene>
    <name evidence="3" type="ordered locus">Rru_A2764</name>
</gene>
<proteinExistence type="predicted"/>
<dbReference type="RefSeq" id="WP_011390574.1">
    <property type="nucleotide sequence ID" value="NC_007643.1"/>
</dbReference>
<keyword evidence="1" id="KW-0067">ATP-binding</keyword>
<dbReference type="Pfam" id="PF14401">
    <property type="entry name" value="RLAN"/>
    <property type="match status" value="1"/>
</dbReference>
<feature type="domain" description="ATP-grasp" evidence="2">
    <location>
        <begin position="291"/>
        <end position="482"/>
    </location>
</feature>
<dbReference type="EnsemblBacteria" id="ABC23561">
    <property type="protein sequence ID" value="ABC23561"/>
    <property type="gene ID" value="Rru_A2764"/>
</dbReference>
<dbReference type="Gene3D" id="3.40.50.20">
    <property type="match status" value="1"/>
</dbReference>
<dbReference type="PhylomeDB" id="Q2RQN4"/>
<dbReference type="Gene3D" id="3.30.1490.20">
    <property type="entry name" value="ATP-grasp fold, A domain"/>
    <property type="match status" value="1"/>
</dbReference>
<evidence type="ECO:0000256" key="1">
    <source>
        <dbReference type="PROSITE-ProRule" id="PRU00409"/>
    </source>
</evidence>
<dbReference type="SUPFAM" id="SSF56059">
    <property type="entry name" value="Glutathione synthetase ATP-binding domain-like"/>
    <property type="match status" value="1"/>
</dbReference>
<dbReference type="PROSITE" id="PS50975">
    <property type="entry name" value="ATP_GRASP"/>
    <property type="match status" value="1"/>
</dbReference>
<dbReference type="GO" id="GO:0018169">
    <property type="term" value="F:ribosomal S6-glutamic acid ligase activity"/>
    <property type="evidence" value="ECO:0007669"/>
    <property type="project" value="TreeGrafter"/>
</dbReference>
<dbReference type="Proteomes" id="UP000001929">
    <property type="component" value="Chromosome"/>
</dbReference>
<dbReference type="InterPro" id="IPR011761">
    <property type="entry name" value="ATP-grasp"/>
</dbReference>
<evidence type="ECO:0000259" key="2">
    <source>
        <dbReference type="PROSITE" id="PS50975"/>
    </source>
</evidence>
<dbReference type="GO" id="GO:0046872">
    <property type="term" value="F:metal ion binding"/>
    <property type="evidence" value="ECO:0007669"/>
    <property type="project" value="InterPro"/>
</dbReference>
<dbReference type="eggNOG" id="COG0189">
    <property type="taxonomic scope" value="Bacteria"/>
</dbReference>
<dbReference type="PATRIC" id="fig|269796.9.peg.2870"/>
<evidence type="ECO:0000313" key="3">
    <source>
        <dbReference type="EMBL" id="ABC23561.1"/>
    </source>
</evidence>
<dbReference type="HOGENOM" id="CLU_016765_0_0_5"/>
<dbReference type="PANTHER" id="PTHR21621:SF0">
    <property type="entry name" value="BETA-CITRYLGLUTAMATE SYNTHASE B-RELATED"/>
    <property type="match status" value="1"/>
</dbReference>
<dbReference type="InterPro" id="IPR013815">
    <property type="entry name" value="ATP_grasp_subdomain_1"/>
</dbReference>
<dbReference type="InterPro" id="IPR013651">
    <property type="entry name" value="ATP-grasp_RimK-type"/>
</dbReference>
<dbReference type="InterPro" id="IPR025839">
    <property type="entry name" value="RLAN_dom"/>
</dbReference>
<dbReference type="GO" id="GO:0005524">
    <property type="term" value="F:ATP binding"/>
    <property type="evidence" value="ECO:0007669"/>
    <property type="project" value="UniProtKB-UniRule"/>
</dbReference>
<dbReference type="Pfam" id="PF08443">
    <property type="entry name" value="RimK"/>
    <property type="match status" value="1"/>
</dbReference>
<dbReference type="AlphaFoldDB" id="Q2RQN4"/>
<reference evidence="3 4" key="1">
    <citation type="journal article" date="2011" name="Stand. Genomic Sci.">
        <title>Complete genome sequence of Rhodospirillum rubrum type strain (S1).</title>
        <authorList>
            <person name="Munk A.C."/>
            <person name="Copeland A."/>
            <person name="Lucas S."/>
            <person name="Lapidus A."/>
            <person name="Del Rio T.G."/>
            <person name="Barry K."/>
            <person name="Detter J.C."/>
            <person name="Hammon N."/>
            <person name="Israni S."/>
            <person name="Pitluck S."/>
            <person name="Brettin T."/>
            <person name="Bruce D."/>
            <person name="Han C."/>
            <person name="Tapia R."/>
            <person name="Gilna P."/>
            <person name="Schmutz J."/>
            <person name="Larimer F."/>
            <person name="Land M."/>
            <person name="Kyrpides N.C."/>
            <person name="Mavromatis K."/>
            <person name="Richardson P."/>
            <person name="Rohde M."/>
            <person name="Goker M."/>
            <person name="Klenk H.P."/>
            <person name="Zhang Y."/>
            <person name="Roberts G.P."/>
            <person name="Reslewic S."/>
            <person name="Schwartz D.C."/>
        </authorList>
    </citation>
    <scope>NUCLEOTIDE SEQUENCE [LARGE SCALE GENOMIC DNA]</scope>
    <source>
        <strain evidence="4">ATCC 11170 / ATH 1.1.1 / DSM 467 / LMG 4362 / NCIMB 8255 / S1</strain>
    </source>
</reference>
<evidence type="ECO:0000313" key="4">
    <source>
        <dbReference type="Proteomes" id="UP000001929"/>
    </source>
</evidence>
<dbReference type="PANTHER" id="PTHR21621">
    <property type="entry name" value="RIBOSOMAL PROTEIN S6 MODIFICATION PROTEIN"/>
    <property type="match status" value="1"/>
</dbReference>
<dbReference type="KEGG" id="rru:Rru_A2764"/>
<dbReference type="EMBL" id="CP000230">
    <property type="protein sequence ID" value="ABC23561.1"/>
    <property type="molecule type" value="Genomic_DNA"/>
</dbReference>
<dbReference type="STRING" id="269796.Rru_A2764"/>
<dbReference type="GO" id="GO:0005737">
    <property type="term" value="C:cytoplasm"/>
    <property type="evidence" value="ECO:0007669"/>
    <property type="project" value="TreeGrafter"/>
</dbReference>
<dbReference type="GO" id="GO:0009432">
    <property type="term" value="P:SOS response"/>
    <property type="evidence" value="ECO:0007669"/>
    <property type="project" value="TreeGrafter"/>
</dbReference>
<dbReference type="Gene3D" id="3.30.470.20">
    <property type="entry name" value="ATP-grasp fold, B domain"/>
    <property type="match status" value="1"/>
</dbReference>